<dbReference type="InterPro" id="IPR032675">
    <property type="entry name" value="LRR_dom_sf"/>
</dbReference>
<organism evidence="1 2">
    <name type="scientific">Bremerella cremea</name>
    <dbReference type="NCBI Taxonomy" id="1031537"/>
    <lineage>
        <taxon>Bacteria</taxon>
        <taxon>Pseudomonadati</taxon>
        <taxon>Planctomycetota</taxon>
        <taxon>Planctomycetia</taxon>
        <taxon>Pirellulales</taxon>
        <taxon>Pirellulaceae</taxon>
        <taxon>Bremerella</taxon>
    </lineage>
</organism>
<evidence type="ECO:0000313" key="1">
    <source>
        <dbReference type="EMBL" id="RCS43252.1"/>
    </source>
</evidence>
<dbReference type="SUPFAM" id="SSF52047">
    <property type="entry name" value="RNI-like"/>
    <property type="match status" value="1"/>
</dbReference>
<dbReference type="SMART" id="SM00368">
    <property type="entry name" value="LRR_RI"/>
    <property type="match status" value="3"/>
</dbReference>
<accession>A0A368KQZ1</accession>
<dbReference type="PANTHER" id="PTHR13318">
    <property type="entry name" value="PARTNER OF PAIRED, ISOFORM B-RELATED"/>
    <property type="match status" value="1"/>
</dbReference>
<dbReference type="Pfam" id="PF13516">
    <property type="entry name" value="LRR_6"/>
    <property type="match status" value="2"/>
</dbReference>
<evidence type="ECO:0008006" key="3">
    <source>
        <dbReference type="Google" id="ProtNLM"/>
    </source>
</evidence>
<gene>
    <name evidence="1" type="ORF">DTL42_19035</name>
</gene>
<dbReference type="Gene3D" id="3.80.10.10">
    <property type="entry name" value="Ribonuclease Inhibitor"/>
    <property type="match status" value="2"/>
</dbReference>
<dbReference type="Proteomes" id="UP000253562">
    <property type="component" value="Unassembled WGS sequence"/>
</dbReference>
<dbReference type="PANTHER" id="PTHR13318:SF190">
    <property type="entry name" value="PARTNER OF PAIRED, ISOFORM B"/>
    <property type="match status" value="1"/>
</dbReference>
<dbReference type="GO" id="GO:0031146">
    <property type="term" value="P:SCF-dependent proteasomal ubiquitin-dependent protein catabolic process"/>
    <property type="evidence" value="ECO:0007669"/>
    <property type="project" value="TreeGrafter"/>
</dbReference>
<dbReference type="GO" id="GO:0019005">
    <property type="term" value="C:SCF ubiquitin ligase complex"/>
    <property type="evidence" value="ECO:0007669"/>
    <property type="project" value="TreeGrafter"/>
</dbReference>
<reference evidence="1 2" key="1">
    <citation type="submission" date="2018-07" db="EMBL/GenBank/DDBJ databases">
        <title>Comparative genomes isolates from brazilian mangrove.</title>
        <authorList>
            <person name="De Araujo J.E."/>
            <person name="Taketani R.G."/>
            <person name="Silva M.C.P."/>
            <person name="Lourenco M.V."/>
            <person name="Oliveira V.M."/>
            <person name="Andreote F.D."/>
        </authorList>
    </citation>
    <scope>NUCLEOTIDE SEQUENCE [LARGE SCALE GENOMIC DNA]</scope>
    <source>
        <strain evidence="1 2">HEX PRIS-MGV</strain>
    </source>
</reference>
<evidence type="ECO:0000313" key="2">
    <source>
        <dbReference type="Proteomes" id="UP000253562"/>
    </source>
</evidence>
<protein>
    <recommendedName>
        <fullName evidence="3">Leucine Rich repeats (2 copies)</fullName>
    </recommendedName>
</protein>
<dbReference type="InterPro" id="IPR001611">
    <property type="entry name" value="Leu-rich_rpt"/>
</dbReference>
<comment type="caution">
    <text evidence="1">The sequence shown here is derived from an EMBL/GenBank/DDBJ whole genome shotgun (WGS) entry which is preliminary data.</text>
</comment>
<dbReference type="EMBL" id="QPEX01000039">
    <property type="protein sequence ID" value="RCS43252.1"/>
    <property type="molecule type" value="Genomic_DNA"/>
</dbReference>
<proteinExistence type="predicted"/>
<dbReference type="PROSITE" id="PS51450">
    <property type="entry name" value="LRR"/>
    <property type="match status" value="1"/>
</dbReference>
<name>A0A368KQZ1_9BACT</name>
<sequence>MVRRGACDNTCVTIHRVARLLHRGIDYMTDQLAGIRLHCLHLLTWMALATVHVVILPQAVDAADGSRQPDVPQELWDKGVTVVAQTVTFPATAPITDIDITNAETLGTIETLECHSHTLSPQGIIDLLSKTKGLKYVTLSGPGVNDEVVAALGEHHGLKWIFLKGPIHGDGFLQLEKLRPRLEFLFVQCEPIKRQGPFIGEYFGLTDEGIEQIGKFDRLGYLSLRECGIMDKHLKHFDKLTSLSGLQLDGNPITGSGLAVFDERLPRLTALALSSCRLTDEGLRDFPHLESLHYLSLANNQIGDKSIAAIVQSDPDELTRLILSGTDVTNQSLAILNELKHLETLVLAYTRITNIEALHALPIEVVDVSGTQFSDEEVKQFSGLTTLKVLNLYGTAITDRSLSVLEGLPDLTHLGVGNTKLSATSIQKLVESLPNCRVEPQDEMTFLVIPPVHPKPRIKK</sequence>
<dbReference type="AlphaFoldDB" id="A0A368KQZ1"/>